<reference evidence="2" key="1">
    <citation type="submission" date="2022-11" db="UniProtKB">
        <authorList>
            <consortium name="WormBaseParasite"/>
        </authorList>
    </citation>
    <scope>IDENTIFICATION</scope>
</reference>
<sequence length="41" mass="4679">QQQLVEPFGEDKLIKNERSMLPGMQMLTGTAALVHPFLRRP</sequence>
<proteinExistence type="predicted"/>
<keyword evidence="1" id="KW-1185">Reference proteome</keyword>
<organism evidence="1 2">
    <name type="scientific">Meloidogyne javanica</name>
    <name type="common">Root-knot nematode worm</name>
    <dbReference type="NCBI Taxonomy" id="6303"/>
    <lineage>
        <taxon>Eukaryota</taxon>
        <taxon>Metazoa</taxon>
        <taxon>Ecdysozoa</taxon>
        <taxon>Nematoda</taxon>
        <taxon>Chromadorea</taxon>
        <taxon>Rhabditida</taxon>
        <taxon>Tylenchina</taxon>
        <taxon>Tylenchomorpha</taxon>
        <taxon>Tylenchoidea</taxon>
        <taxon>Meloidogynidae</taxon>
        <taxon>Meloidogyninae</taxon>
        <taxon>Meloidogyne</taxon>
        <taxon>Meloidogyne incognita group</taxon>
    </lineage>
</organism>
<dbReference type="WBParaSite" id="scaffold54514_cov273.g25696">
    <property type="protein sequence ID" value="scaffold54514_cov273.g25696"/>
    <property type="gene ID" value="scaffold54514_cov273.g25696"/>
</dbReference>
<evidence type="ECO:0000313" key="1">
    <source>
        <dbReference type="Proteomes" id="UP000887561"/>
    </source>
</evidence>
<protein>
    <submittedName>
        <fullName evidence="2">Uncharacterized protein</fullName>
    </submittedName>
</protein>
<accession>A0A915MUQ1</accession>
<dbReference type="Proteomes" id="UP000887561">
    <property type="component" value="Unplaced"/>
</dbReference>
<dbReference type="AlphaFoldDB" id="A0A915MUQ1"/>
<evidence type="ECO:0000313" key="2">
    <source>
        <dbReference type="WBParaSite" id="scaffold54514_cov273.g25696"/>
    </source>
</evidence>
<name>A0A915MUQ1_MELJA</name>